<reference evidence="1" key="1">
    <citation type="submission" date="2023-07" db="EMBL/GenBank/DDBJ databases">
        <title>Chromosome-level genome assembly of Artemia franciscana.</title>
        <authorList>
            <person name="Jo E."/>
        </authorList>
    </citation>
    <scope>NUCLEOTIDE SEQUENCE</scope>
    <source>
        <tissue evidence="1">Whole body</tissue>
    </source>
</reference>
<dbReference type="Proteomes" id="UP001187531">
    <property type="component" value="Unassembled WGS sequence"/>
</dbReference>
<name>A0AA88HUG7_ARTSF</name>
<organism evidence="1 2">
    <name type="scientific">Artemia franciscana</name>
    <name type="common">Brine shrimp</name>
    <name type="synonym">Artemia sanfranciscana</name>
    <dbReference type="NCBI Taxonomy" id="6661"/>
    <lineage>
        <taxon>Eukaryota</taxon>
        <taxon>Metazoa</taxon>
        <taxon>Ecdysozoa</taxon>
        <taxon>Arthropoda</taxon>
        <taxon>Crustacea</taxon>
        <taxon>Branchiopoda</taxon>
        <taxon>Anostraca</taxon>
        <taxon>Artemiidae</taxon>
        <taxon>Artemia</taxon>
    </lineage>
</organism>
<dbReference type="EMBL" id="JAVRJZ010000010">
    <property type="protein sequence ID" value="KAK2717323.1"/>
    <property type="molecule type" value="Genomic_DNA"/>
</dbReference>
<accession>A0AA88HUG7</accession>
<gene>
    <name evidence="1" type="ORF">QYM36_006192</name>
</gene>
<evidence type="ECO:0008006" key="3">
    <source>
        <dbReference type="Google" id="ProtNLM"/>
    </source>
</evidence>
<evidence type="ECO:0000313" key="2">
    <source>
        <dbReference type="Proteomes" id="UP001187531"/>
    </source>
</evidence>
<sequence length="398" mass="46465">MNSTWNLKASLSTIKQVLLNDLDFTYIDNSGVTSALDFFLHTKQTTLPLPSPYVNTTITISDHLPVSFSFDTTIKPSIGLSKVRKWRKKSDWKKINIDIYQCVCDEILGRIKVPYHLLQTNPSLETTKKHVDLNVYCMEIIHVVRVAEGAAVPQRRVCSGTKVPRWKENPLPAQLCHASKFWHKIWMDIRKPRLAAMNTVRIYLKIKFVKCLQKHNTTILDENSNTLKSDTNAMWNFLKRKKRRDWDDPNLWPTEDQWNSYYKVEFAAPDAQLVSKYEDNLDPLLSEASPSLWFMKHNTTILDENSNTLKSDTNAMWNFLKRKKRRDWDDPNLWPTEDQWNSYYKVEFAAPDAQLVSKYEDNLDPLLSEASPSLWFMEYLACTIIRLRDIEVKPGEAN</sequence>
<dbReference type="AlphaFoldDB" id="A0AA88HUG7"/>
<evidence type="ECO:0000313" key="1">
    <source>
        <dbReference type="EMBL" id="KAK2717323.1"/>
    </source>
</evidence>
<protein>
    <recommendedName>
        <fullName evidence="3">Endonuclease/exonuclease/phosphatase domain-containing protein</fullName>
    </recommendedName>
</protein>
<keyword evidence="2" id="KW-1185">Reference proteome</keyword>
<comment type="caution">
    <text evidence="1">The sequence shown here is derived from an EMBL/GenBank/DDBJ whole genome shotgun (WGS) entry which is preliminary data.</text>
</comment>
<proteinExistence type="predicted"/>